<evidence type="ECO:0000256" key="2">
    <source>
        <dbReference type="ARBA" id="ARBA00023002"/>
    </source>
</evidence>
<dbReference type="Pfam" id="PF00171">
    <property type="entry name" value="Aldedh"/>
    <property type="match status" value="1"/>
</dbReference>
<keyword evidence="2 4" id="KW-0560">Oxidoreductase</keyword>
<dbReference type="PANTHER" id="PTHR43570:SF16">
    <property type="entry name" value="ALDEHYDE DEHYDROGENASE TYPE III, ISOFORM Q"/>
    <property type="match status" value="1"/>
</dbReference>
<accession>A0A845QSY8</accession>
<dbReference type="GO" id="GO:0005737">
    <property type="term" value="C:cytoplasm"/>
    <property type="evidence" value="ECO:0007669"/>
    <property type="project" value="TreeGrafter"/>
</dbReference>
<feature type="active site" evidence="5 6">
    <location>
        <position position="210"/>
    </location>
</feature>
<feature type="active site" evidence="5">
    <location>
        <position position="244"/>
    </location>
</feature>
<dbReference type="Gene3D" id="3.40.309.10">
    <property type="entry name" value="Aldehyde Dehydrogenase, Chain A, domain 2"/>
    <property type="match status" value="1"/>
</dbReference>
<dbReference type="FunFam" id="3.40.605.10:FF:000004">
    <property type="entry name" value="Aldehyde dehydrogenase"/>
    <property type="match status" value="1"/>
</dbReference>
<dbReference type="PROSITE" id="PS00687">
    <property type="entry name" value="ALDEHYDE_DEHYDR_GLU"/>
    <property type="match status" value="1"/>
</dbReference>
<dbReference type="InterPro" id="IPR016162">
    <property type="entry name" value="Ald_DH_N"/>
</dbReference>
<reference evidence="9 10" key="1">
    <citation type="submission" date="2018-08" db="EMBL/GenBank/DDBJ databases">
        <title>Murine metabolic-syndrome-specific gut microbial biobank.</title>
        <authorList>
            <person name="Liu C."/>
        </authorList>
    </citation>
    <scope>NUCLEOTIDE SEQUENCE [LARGE SCALE GENOMIC DNA]</scope>
    <source>
        <strain evidence="9 10">583</strain>
    </source>
</reference>
<dbReference type="GO" id="GO:0004029">
    <property type="term" value="F:aldehyde dehydrogenase (NAD+) activity"/>
    <property type="evidence" value="ECO:0007669"/>
    <property type="project" value="TreeGrafter"/>
</dbReference>
<evidence type="ECO:0000256" key="6">
    <source>
        <dbReference type="PROSITE-ProRule" id="PRU10007"/>
    </source>
</evidence>
<dbReference type="OrthoDB" id="9762913at2"/>
<comment type="similarity">
    <text evidence="1 4 7">Belongs to the aldehyde dehydrogenase family.</text>
</comment>
<evidence type="ECO:0000259" key="8">
    <source>
        <dbReference type="Pfam" id="PF00171"/>
    </source>
</evidence>
<dbReference type="InterPro" id="IPR015590">
    <property type="entry name" value="Aldehyde_DH_dom"/>
</dbReference>
<evidence type="ECO:0000256" key="5">
    <source>
        <dbReference type="PIRSR" id="PIRSR036492-1"/>
    </source>
</evidence>
<dbReference type="InterPro" id="IPR016160">
    <property type="entry name" value="Ald_DH_CS_CYS"/>
</dbReference>
<gene>
    <name evidence="9" type="ORF">D3Z33_03580</name>
</gene>
<dbReference type="EMBL" id="QXXA01000004">
    <property type="protein sequence ID" value="NBI05937.1"/>
    <property type="molecule type" value="Genomic_DNA"/>
</dbReference>
<dbReference type="FunFam" id="3.40.309.10:FF:000003">
    <property type="entry name" value="Aldehyde dehydrogenase"/>
    <property type="match status" value="1"/>
</dbReference>
<dbReference type="GO" id="GO:0006081">
    <property type="term" value="P:aldehyde metabolic process"/>
    <property type="evidence" value="ECO:0007669"/>
    <property type="project" value="InterPro"/>
</dbReference>
<evidence type="ECO:0000256" key="4">
    <source>
        <dbReference type="PIRNR" id="PIRNR036492"/>
    </source>
</evidence>
<protein>
    <recommendedName>
        <fullName evidence="4">Aldehyde dehydrogenase</fullName>
    </recommendedName>
</protein>
<dbReference type="InterPro" id="IPR016161">
    <property type="entry name" value="Ald_DH/histidinol_DH"/>
</dbReference>
<feature type="domain" description="Aldehyde dehydrogenase" evidence="8">
    <location>
        <begin position="7"/>
        <end position="428"/>
    </location>
</feature>
<sequence>MTEYKYILKKQREYFATGHTKDIEFRIGLLNILKQNIKKYEDDISDALYKDLGKSKFESYATEIGITLSEIDHITSNLRKWAKPKKVKSPLFQFQAKSYIYKEPLGVVFIISPWNYPFQLTLEPLLGAVAAGNCAILTVSQKVPNTTEILEKIIKETFNENHVKFIPGGSTVSKELLREKFDYIFFTGSVNIGKKIMEAASKTLTPVTLELGGKSPTIVDKDADIDIAAERIVWGKFLNSGQTCIAPDYILVQKKLKAKLIEKLKYYIEKFYGENPIESNDYPRIVNEDHFNKVSKLLLDGNILHGGKTDKLDLYIAPTIMDDVSWDDNIMKQEIFGPILPILTYENIEDAINMINSHPKPLALYLFTDNEYIEKKVIKEVSYGGGCVNDTILHLSSSELPFGGVGNSGMGHYHGKASFDTFTHEKSIFKNSKSFDFNFRYPPYSKTALKLIKKVLK</sequence>
<evidence type="ECO:0000256" key="1">
    <source>
        <dbReference type="ARBA" id="ARBA00009986"/>
    </source>
</evidence>
<dbReference type="InterPro" id="IPR016163">
    <property type="entry name" value="Ald_DH_C"/>
</dbReference>
<dbReference type="RefSeq" id="WP_160196423.1">
    <property type="nucleotide sequence ID" value="NZ_QXXA01000004.1"/>
</dbReference>
<dbReference type="InterPro" id="IPR012394">
    <property type="entry name" value="Aldehyde_DH_NAD(P)"/>
</dbReference>
<dbReference type="PROSITE" id="PS00070">
    <property type="entry name" value="ALDEHYDE_DEHYDR_CYS"/>
    <property type="match status" value="1"/>
</dbReference>
<dbReference type="InterPro" id="IPR029510">
    <property type="entry name" value="Ald_DH_CS_GLU"/>
</dbReference>
<evidence type="ECO:0000256" key="3">
    <source>
        <dbReference type="ARBA" id="ARBA00023027"/>
    </source>
</evidence>
<keyword evidence="10" id="KW-1185">Reference proteome</keyword>
<dbReference type="AlphaFoldDB" id="A0A845QSY8"/>
<dbReference type="PIRSF" id="PIRSF036492">
    <property type="entry name" value="ALDH"/>
    <property type="match status" value="1"/>
</dbReference>
<evidence type="ECO:0000256" key="7">
    <source>
        <dbReference type="RuleBase" id="RU003345"/>
    </source>
</evidence>
<keyword evidence="3" id="KW-0520">NAD</keyword>
<dbReference type="CDD" id="cd07136">
    <property type="entry name" value="ALDH_YwdH-P39616"/>
    <property type="match status" value="1"/>
</dbReference>
<dbReference type="Gene3D" id="3.40.605.10">
    <property type="entry name" value="Aldehyde Dehydrogenase, Chain A, domain 1"/>
    <property type="match status" value="1"/>
</dbReference>
<evidence type="ECO:0000313" key="10">
    <source>
        <dbReference type="Proteomes" id="UP000467132"/>
    </source>
</evidence>
<dbReference type="SUPFAM" id="SSF53720">
    <property type="entry name" value="ALDH-like"/>
    <property type="match status" value="1"/>
</dbReference>
<name>A0A845QSY8_9CLOT</name>
<dbReference type="Proteomes" id="UP000467132">
    <property type="component" value="Unassembled WGS sequence"/>
</dbReference>
<proteinExistence type="inferred from homology"/>
<dbReference type="PANTHER" id="PTHR43570">
    <property type="entry name" value="ALDEHYDE DEHYDROGENASE"/>
    <property type="match status" value="1"/>
</dbReference>
<evidence type="ECO:0000313" key="9">
    <source>
        <dbReference type="EMBL" id="NBI05937.1"/>
    </source>
</evidence>
<organism evidence="9 10">
    <name type="scientific">Senegalia massiliensis</name>
    <dbReference type="NCBI Taxonomy" id="1720316"/>
    <lineage>
        <taxon>Bacteria</taxon>
        <taxon>Bacillati</taxon>
        <taxon>Bacillota</taxon>
        <taxon>Clostridia</taxon>
        <taxon>Eubacteriales</taxon>
        <taxon>Clostridiaceae</taxon>
        <taxon>Senegalia</taxon>
    </lineage>
</organism>
<comment type="caution">
    <text evidence="9">The sequence shown here is derived from an EMBL/GenBank/DDBJ whole genome shotgun (WGS) entry which is preliminary data.</text>
</comment>